<organism evidence="2 3">
    <name type="scientific">Neorhodopirellula pilleata</name>
    <dbReference type="NCBI Taxonomy" id="2714738"/>
    <lineage>
        <taxon>Bacteria</taxon>
        <taxon>Pseudomonadati</taxon>
        <taxon>Planctomycetota</taxon>
        <taxon>Planctomycetia</taxon>
        <taxon>Pirellulales</taxon>
        <taxon>Pirellulaceae</taxon>
        <taxon>Neorhodopirellula</taxon>
    </lineage>
</organism>
<dbReference type="AlphaFoldDB" id="A0A5C6A6W4"/>
<sequence precursor="true">MKWTALVLGVLISLSAANATSASAADLEMVDALGNVTGVIDVSAAGLSVFENSGDRFFYQRAPRYDLPGGRYLGFYNLELNRIIRFPRDGYGPVERADLDARIPRFVPATVTVRPIGSGRGFAPYLNDWLDHDYIGHGRLGQPMLGSHFGGGTTYLGGYPPIGYPPLFPQLQLGSVPLASGRFPSFQPRSILLESNTVPNPPLPAVEVEFTNTHDEMLVVTLTDVQNPGKQPQYTLNPGESRRVKLPRDNGATRVDVYQTTDVTGLPIEQEVRVNVPPEVRYQVVVHRMRIQSIAIDRTGKSPNPIEDVHRQGVGVGRFELPPGDQLTSGQIDVYAAAVSANNPGSVAPIITRP</sequence>
<dbReference type="OrthoDB" id="241339at2"/>
<feature type="signal peptide" evidence="1">
    <location>
        <begin position="1"/>
        <end position="24"/>
    </location>
</feature>
<gene>
    <name evidence="2" type="ORF">Pla100_32750</name>
</gene>
<evidence type="ECO:0000313" key="2">
    <source>
        <dbReference type="EMBL" id="TWT95634.1"/>
    </source>
</evidence>
<keyword evidence="1" id="KW-0732">Signal</keyword>
<dbReference type="Proteomes" id="UP000316213">
    <property type="component" value="Unassembled WGS sequence"/>
</dbReference>
<proteinExistence type="predicted"/>
<comment type="caution">
    <text evidence="2">The sequence shown here is derived from an EMBL/GenBank/DDBJ whole genome shotgun (WGS) entry which is preliminary data.</text>
</comment>
<protein>
    <submittedName>
        <fullName evidence="2">Uncharacterized protein</fullName>
    </submittedName>
</protein>
<evidence type="ECO:0000313" key="3">
    <source>
        <dbReference type="Proteomes" id="UP000316213"/>
    </source>
</evidence>
<dbReference type="RefSeq" id="WP_146578679.1">
    <property type="nucleotide sequence ID" value="NZ_SJPM01000006.1"/>
</dbReference>
<feature type="chain" id="PRO_5022695241" evidence="1">
    <location>
        <begin position="25"/>
        <end position="354"/>
    </location>
</feature>
<evidence type="ECO:0000256" key="1">
    <source>
        <dbReference type="SAM" id="SignalP"/>
    </source>
</evidence>
<dbReference type="EMBL" id="SJPM01000006">
    <property type="protein sequence ID" value="TWT95634.1"/>
    <property type="molecule type" value="Genomic_DNA"/>
</dbReference>
<keyword evidence="3" id="KW-1185">Reference proteome</keyword>
<reference evidence="2 3" key="1">
    <citation type="submission" date="2019-02" db="EMBL/GenBank/DDBJ databases">
        <title>Deep-cultivation of Planctomycetes and their phenomic and genomic characterization uncovers novel biology.</title>
        <authorList>
            <person name="Wiegand S."/>
            <person name="Jogler M."/>
            <person name="Boedeker C."/>
            <person name="Pinto D."/>
            <person name="Vollmers J."/>
            <person name="Rivas-Marin E."/>
            <person name="Kohn T."/>
            <person name="Peeters S.H."/>
            <person name="Heuer A."/>
            <person name="Rast P."/>
            <person name="Oberbeckmann S."/>
            <person name="Bunk B."/>
            <person name="Jeske O."/>
            <person name="Meyerdierks A."/>
            <person name="Storesund J.E."/>
            <person name="Kallscheuer N."/>
            <person name="Luecker S."/>
            <person name="Lage O.M."/>
            <person name="Pohl T."/>
            <person name="Merkel B.J."/>
            <person name="Hornburger P."/>
            <person name="Mueller R.-W."/>
            <person name="Bruemmer F."/>
            <person name="Labrenz M."/>
            <person name="Spormann A.M."/>
            <person name="Op Den Camp H."/>
            <person name="Overmann J."/>
            <person name="Amann R."/>
            <person name="Jetten M.S.M."/>
            <person name="Mascher T."/>
            <person name="Medema M.H."/>
            <person name="Devos D.P."/>
            <person name="Kaster A.-K."/>
            <person name="Ovreas L."/>
            <person name="Rohde M."/>
            <person name="Galperin M.Y."/>
            <person name="Jogler C."/>
        </authorList>
    </citation>
    <scope>NUCLEOTIDE SEQUENCE [LARGE SCALE GENOMIC DNA]</scope>
    <source>
        <strain evidence="2 3">Pla100</strain>
    </source>
</reference>
<name>A0A5C6A6W4_9BACT</name>
<accession>A0A5C6A6W4</accession>